<keyword evidence="2" id="KW-0812">Transmembrane</keyword>
<evidence type="ECO:0000256" key="2">
    <source>
        <dbReference type="SAM" id="Phobius"/>
    </source>
</evidence>
<dbReference type="Proteomes" id="UP001325479">
    <property type="component" value="Chromosome"/>
</dbReference>
<protein>
    <submittedName>
        <fullName evidence="4">NERD domain-containing protein</fullName>
    </submittedName>
</protein>
<keyword evidence="2" id="KW-1133">Transmembrane helix</keyword>
<evidence type="ECO:0000259" key="3">
    <source>
        <dbReference type="Pfam" id="PF08378"/>
    </source>
</evidence>
<feature type="transmembrane region" description="Helical" evidence="2">
    <location>
        <begin position="255"/>
        <end position="273"/>
    </location>
</feature>
<keyword evidence="2" id="KW-0472">Membrane</keyword>
<feature type="compositionally biased region" description="Polar residues" evidence="1">
    <location>
        <begin position="286"/>
        <end position="297"/>
    </location>
</feature>
<organism evidence="4 5">
    <name type="scientific">Paraburkholderia kururiensis</name>
    <dbReference type="NCBI Taxonomy" id="984307"/>
    <lineage>
        <taxon>Bacteria</taxon>
        <taxon>Pseudomonadati</taxon>
        <taxon>Pseudomonadota</taxon>
        <taxon>Betaproteobacteria</taxon>
        <taxon>Burkholderiales</taxon>
        <taxon>Burkholderiaceae</taxon>
        <taxon>Paraburkholderia</taxon>
    </lineage>
</organism>
<feature type="compositionally biased region" description="Polar residues" evidence="1">
    <location>
        <begin position="356"/>
        <end position="368"/>
    </location>
</feature>
<gene>
    <name evidence="4" type="ORF">U0042_27285</name>
</gene>
<feature type="region of interest" description="Disordered" evidence="1">
    <location>
        <begin position="183"/>
        <end position="243"/>
    </location>
</feature>
<dbReference type="EMBL" id="CP139965">
    <property type="protein sequence ID" value="WQD77702.1"/>
    <property type="molecule type" value="Genomic_DNA"/>
</dbReference>
<feature type="region of interest" description="Disordered" evidence="1">
    <location>
        <begin position="282"/>
        <end position="322"/>
    </location>
</feature>
<sequence>MAIDVFCRYTNGATNAAERRVLVRAIEILQQNTHSAVVLCDFLCGSQQIDLLIATEITTLVLQVKSYRHAVEGGTNSAHWTNPATGESLPNAYTQTTDQMLALKDMLRKETGEDPGFARAVVLFEPGIPVGSSLPRSDFRVQICGIEELEALLLTHTSEHSGRKPWNRDALRSYAVAQGMARLSHTTGQKPAMRGDAARPLRPVAPPVFPDRAADPARAPVRAEGPVATPRPAALPGPTPSRTYVTARTAKRRHIGRYVLTSIAIGAGFLWLYHRSAPTRAEKPAVSTSAYAPSQRTTEPKHRRKRETYAGTQRAAPASSVASAKLGAPSVAVVAVQPVASPPPPCPEGIDRLGCTPSSATLSRLNRQ</sequence>
<dbReference type="InterPro" id="IPR011528">
    <property type="entry name" value="NERD"/>
</dbReference>
<proteinExistence type="predicted"/>
<evidence type="ECO:0000313" key="5">
    <source>
        <dbReference type="Proteomes" id="UP001325479"/>
    </source>
</evidence>
<dbReference type="RefSeq" id="WP_114815016.1">
    <property type="nucleotide sequence ID" value="NZ_CP139965.1"/>
</dbReference>
<reference evidence="4 5" key="1">
    <citation type="submission" date="2023-12" db="EMBL/GenBank/DDBJ databases">
        <title>Genome sequencing and assembly of bacterial species from a model synthetic community.</title>
        <authorList>
            <person name="Hogle S.L."/>
        </authorList>
    </citation>
    <scope>NUCLEOTIDE SEQUENCE [LARGE SCALE GENOMIC DNA]</scope>
    <source>
        <strain evidence="4 5">HAMBI 2494</strain>
    </source>
</reference>
<dbReference type="Pfam" id="PF08378">
    <property type="entry name" value="NERD"/>
    <property type="match status" value="1"/>
</dbReference>
<feature type="domain" description="NERD" evidence="3">
    <location>
        <begin position="16"/>
        <end position="123"/>
    </location>
</feature>
<evidence type="ECO:0000256" key="1">
    <source>
        <dbReference type="SAM" id="MobiDB-lite"/>
    </source>
</evidence>
<name>A0ABZ0WK28_9BURK</name>
<accession>A0ABZ0WK28</accession>
<evidence type="ECO:0000313" key="4">
    <source>
        <dbReference type="EMBL" id="WQD77702.1"/>
    </source>
</evidence>
<feature type="region of interest" description="Disordered" evidence="1">
    <location>
        <begin position="338"/>
        <end position="368"/>
    </location>
</feature>
<keyword evidence="5" id="KW-1185">Reference proteome</keyword>